<dbReference type="Ensembl" id="ENSCPGT00000001051.1">
    <property type="protein sequence ID" value="ENSCPGP00000000941.1"/>
    <property type="gene ID" value="ENSCPGG00000000685.1"/>
</dbReference>
<dbReference type="Gene3D" id="4.10.10.10">
    <property type="entry name" value="Metallothionein Isoform II"/>
    <property type="match status" value="1"/>
</dbReference>
<name>A0A8C3J1U2_9CHAR</name>
<evidence type="ECO:0000256" key="1">
    <source>
        <dbReference type="ARBA" id="ARBA00007283"/>
    </source>
</evidence>
<keyword evidence="3 4" id="KW-0480">Metal-thiolate cluster</keyword>
<dbReference type="PANTHER" id="PTHR23299:SF24">
    <property type="entry name" value="METALLOTHIONEIN-1X"/>
    <property type="match status" value="1"/>
</dbReference>
<dbReference type="GO" id="GO:0071280">
    <property type="term" value="P:cellular response to copper ion"/>
    <property type="evidence" value="ECO:0007669"/>
    <property type="project" value="TreeGrafter"/>
</dbReference>
<dbReference type="GO" id="GO:0046872">
    <property type="term" value="F:metal ion binding"/>
    <property type="evidence" value="ECO:0007669"/>
    <property type="project" value="UniProtKB-KW"/>
</dbReference>
<evidence type="ECO:0000256" key="3">
    <source>
        <dbReference type="ARBA" id="ARBA00022851"/>
    </source>
</evidence>
<evidence type="ECO:0000256" key="4">
    <source>
        <dbReference type="RuleBase" id="RU000621"/>
    </source>
</evidence>
<dbReference type="PANTHER" id="PTHR23299">
    <property type="entry name" value="METALLOTHIONEIN"/>
    <property type="match status" value="1"/>
</dbReference>
<protein>
    <recommendedName>
        <fullName evidence="4">Metallothionein</fullName>
    </recommendedName>
</protein>
<dbReference type="GO" id="GO:0006882">
    <property type="term" value="P:intracellular zinc ion homeostasis"/>
    <property type="evidence" value="ECO:0007669"/>
    <property type="project" value="TreeGrafter"/>
</dbReference>
<dbReference type="InterPro" id="IPR017854">
    <property type="entry name" value="Metalthion_dom_sf"/>
</dbReference>
<keyword evidence="2 4" id="KW-0479">Metal-binding</keyword>
<dbReference type="GO" id="GO:0010273">
    <property type="term" value="P:detoxification of copper ion"/>
    <property type="evidence" value="ECO:0007669"/>
    <property type="project" value="TreeGrafter"/>
</dbReference>
<organism evidence="6 7">
    <name type="scientific">Calidris pygmaea</name>
    <name type="common">Spoon-billed sandpiper</name>
    <dbReference type="NCBI Taxonomy" id="425635"/>
    <lineage>
        <taxon>Eukaryota</taxon>
        <taxon>Metazoa</taxon>
        <taxon>Chordata</taxon>
        <taxon>Craniata</taxon>
        <taxon>Vertebrata</taxon>
        <taxon>Euteleostomi</taxon>
        <taxon>Archelosauria</taxon>
        <taxon>Archosauria</taxon>
        <taxon>Dinosauria</taxon>
        <taxon>Saurischia</taxon>
        <taxon>Theropoda</taxon>
        <taxon>Coelurosauria</taxon>
        <taxon>Aves</taxon>
        <taxon>Neognathae</taxon>
        <taxon>Neoaves</taxon>
        <taxon>Charadriiformes</taxon>
        <taxon>Scolopacidae</taxon>
        <taxon>Calidris</taxon>
    </lineage>
</organism>
<evidence type="ECO:0000313" key="7">
    <source>
        <dbReference type="Proteomes" id="UP000694419"/>
    </source>
</evidence>
<sequence>MDPQDCTCAAGDSCSCAGSCKCKNCRCQSCRKSEWGAQPGGRHGLSPGEPLLALLHPRGDSPILTP</sequence>
<dbReference type="AlphaFoldDB" id="A0A8C3J1U2"/>
<evidence type="ECO:0000313" key="6">
    <source>
        <dbReference type="Ensembl" id="ENSCPGP00000000941.1"/>
    </source>
</evidence>
<reference evidence="6" key="1">
    <citation type="submission" date="2025-05" db="UniProtKB">
        <authorList>
            <consortium name="Ensembl"/>
        </authorList>
    </citation>
    <scope>IDENTIFICATION</scope>
</reference>
<dbReference type="InterPro" id="IPR023587">
    <property type="entry name" value="Metalthion_dom_sf_vert"/>
</dbReference>
<dbReference type="GO" id="GO:0005634">
    <property type="term" value="C:nucleus"/>
    <property type="evidence" value="ECO:0007669"/>
    <property type="project" value="TreeGrafter"/>
</dbReference>
<evidence type="ECO:0000256" key="5">
    <source>
        <dbReference type="SAM" id="MobiDB-lite"/>
    </source>
</evidence>
<dbReference type="InterPro" id="IPR018064">
    <property type="entry name" value="Metalthion_vert_metal_BS"/>
</dbReference>
<dbReference type="Ensembl" id="ENSCPGT00000000302.1">
    <property type="protein sequence ID" value="ENSCPGP00000000268.1"/>
    <property type="gene ID" value="ENSCPGG00000000183.1"/>
</dbReference>
<dbReference type="Proteomes" id="UP000694419">
    <property type="component" value="Unplaced"/>
</dbReference>
<proteinExistence type="inferred from homology"/>
<comment type="function">
    <text evidence="4">Metallothioneins have a high content of cysteine residues that bind various heavy metals.</text>
</comment>
<accession>A0A8C3J1U2</accession>
<feature type="region of interest" description="Disordered" evidence="5">
    <location>
        <begin position="36"/>
        <end position="66"/>
    </location>
</feature>
<dbReference type="GO" id="GO:0071276">
    <property type="term" value="P:cellular response to cadmium ion"/>
    <property type="evidence" value="ECO:0007669"/>
    <property type="project" value="TreeGrafter"/>
</dbReference>
<dbReference type="InterPro" id="IPR000006">
    <property type="entry name" value="Metalthion_vert"/>
</dbReference>
<dbReference type="SUPFAM" id="SSF57868">
    <property type="entry name" value="Metallothionein"/>
    <property type="match status" value="1"/>
</dbReference>
<dbReference type="GO" id="GO:0005737">
    <property type="term" value="C:cytoplasm"/>
    <property type="evidence" value="ECO:0007669"/>
    <property type="project" value="TreeGrafter"/>
</dbReference>
<comment type="similarity">
    <text evidence="1 4">Belongs to the metallothionein superfamily. Type 1 family.</text>
</comment>
<dbReference type="GO" id="GO:0071294">
    <property type="term" value="P:cellular response to zinc ion"/>
    <property type="evidence" value="ECO:0007669"/>
    <property type="project" value="TreeGrafter"/>
</dbReference>
<evidence type="ECO:0000256" key="2">
    <source>
        <dbReference type="ARBA" id="ARBA00022723"/>
    </source>
</evidence>
<keyword evidence="7" id="KW-1185">Reference proteome</keyword>
<dbReference type="PROSITE" id="PS00203">
    <property type="entry name" value="METALLOTHIONEIN_VRT"/>
    <property type="match status" value="1"/>
</dbReference>
<dbReference type="Pfam" id="PF00131">
    <property type="entry name" value="Metallothio"/>
    <property type="match status" value="1"/>
</dbReference>